<feature type="compositionally biased region" description="Basic and acidic residues" evidence="3">
    <location>
        <begin position="157"/>
        <end position="173"/>
    </location>
</feature>
<dbReference type="EMBL" id="JAPEIS010000007">
    <property type="protein sequence ID" value="KAJ8064490.1"/>
    <property type="molecule type" value="Genomic_DNA"/>
</dbReference>
<dbReference type="Proteomes" id="UP001152300">
    <property type="component" value="Unassembled WGS sequence"/>
</dbReference>
<organism evidence="4 5">
    <name type="scientific">Sclerotinia nivalis</name>
    <dbReference type="NCBI Taxonomy" id="352851"/>
    <lineage>
        <taxon>Eukaryota</taxon>
        <taxon>Fungi</taxon>
        <taxon>Dikarya</taxon>
        <taxon>Ascomycota</taxon>
        <taxon>Pezizomycotina</taxon>
        <taxon>Leotiomycetes</taxon>
        <taxon>Helotiales</taxon>
        <taxon>Sclerotiniaceae</taxon>
        <taxon>Sclerotinia</taxon>
    </lineage>
</organism>
<gene>
    <name evidence="4" type="ORF">OCU04_006823</name>
</gene>
<dbReference type="AlphaFoldDB" id="A0A9X0AKJ9"/>
<evidence type="ECO:0000256" key="2">
    <source>
        <dbReference type="ARBA" id="ARBA00023242"/>
    </source>
</evidence>
<keyword evidence="5" id="KW-1185">Reference proteome</keyword>
<proteinExistence type="predicted"/>
<dbReference type="OrthoDB" id="424974at2759"/>
<evidence type="ECO:0008006" key="6">
    <source>
        <dbReference type="Google" id="ProtNLM"/>
    </source>
</evidence>
<protein>
    <recommendedName>
        <fullName evidence="6">Transcription factor domain-containing protein</fullName>
    </recommendedName>
</protein>
<evidence type="ECO:0000256" key="1">
    <source>
        <dbReference type="ARBA" id="ARBA00004123"/>
    </source>
</evidence>
<dbReference type="CDD" id="cd12148">
    <property type="entry name" value="fungal_TF_MHR"/>
    <property type="match status" value="1"/>
</dbReference>
<dbReference type="PANTHER" id="PTHR31001:SF87">
    <property type="entry name" value="COL-21"/>
    <property type="match status" value="1"/>
</dbReference>
<feature type="region of interest" description="Disordered" evidence="3">
    <location>
        <begin position="153"/>
        <end position="196"/>
    </location>
</feature>
<evidence type="ECO:0000256" key="3">
    <source>
        <dbReference type="SAM" id="MobiDB-lite"/>
    </source>
</evidence>
<dbReference type="InterPro" id="IPR050613">
    <property type="entry name" value="Sec_Metabolite_Reg"/>
</dbReference>
<keyword evidence="2" id="KW-0539">Nucleus</keyword>
<evidence type="ECO:0000313" key="5">
    <source>
        <dbReference type="Proteomes" id="UP001152300"/>
    </source>
</evidence>
<accession>A0A9X0AKJ9</accession>
<evidence type="ECO:0000313" key="4">
    <source>
        <dbReference type="EMBL" id="KAJ8064490.1"/>
    </source>
</evidence>
<sequence>MIIENLVKIFFHEVNYQYYSLDEGIFQDHLMNWNSLSFSTLKNPLELSGDMQFFPALLFQCLALALQFLPLEYDPSLDSLKYAIDMSFDDVANDYSQSGNSIMTLLGKRNATLITVQAGFLRTSFLKNYGMVPESWHSLSQTIRDAQEIGLQYSDNEGGKRNGIPRDDFESHHASWTSNHIDRRDGKPPFPIDAPVPVNHQEVAPAPRTKSDPPTPLSIILWTSELSAPLWDIFVLEKEDPHRKDFAKVGKMHDSINQISSYFPPYLRVHNPDTSFDDHLDCYWLPRARFNLQNNADFTTMTLHRPYIFVNLSNRILALKAALEALDAQRTFFNLLIHTRYKMVCSALRTFDAAVLTAAIYIMYPLENRDDLESSLQHVQWAMERFEVMGDRNPIAKAALGVLRAVYVRLKKALGPASCMESSSSSLSAPSKFNFSSIAPPQPINDLLYNNLSTIYEPKSVEWASTDKHGLFDLDAADGTEIWQFDGDFRNDSFWVFMNDYDP</sequence>
<comment type="subcellular location">
    <subcellularLocation>
        <location evidence="1">Nucleus</location>
    </subcellularLocation>
</comment>
<reference evidence="4" key="1">
    <citation type="submission" date="2022-11" db="EMBL/GenBank/DDBJ databases">
        <title>Genome Resource of Sclerotinia nivalis Strain SnTB1, a Plant Pathogen Isolated from American Ginseng.</title>
        <authorList>
            <person name="Fan S."/>
        </authorList>
    </citation>
    <scope>NUCLEOTIDE SEQUENCE</scope>
    <source>
        <strain evidence="4">SnTB1</strain>
    </source>
</reference>
<name>A0A9X0AKJ9_9HELO</name>
<comment type="caution">
    <text evidence="4">The sequence shown here is derived from an EMBL/GenBank/DDBJ whole genome shotgun (WGS) entry which is preliminary data.</text>
</comment>
<dbReference type="GO" id="GO:0005634">
    <property type="term" value="C:nucleus"/>
    <property type="evidence" value="ECO:0007669"/>
    <property type="project" value="UniProtKB-SubCell"/>
</dbReference>
<dbReference type="PANTHER" id="PTHR31001">
    <property type="entry name" value="UNCHARACTERIZED TRANSCRIPTIONAL REGULATORY PROTEIN"/>
    <property type="match status" value="1"/>
</dbReference>